<protein>
    <recommendedName>
        <fullName evidence="4">37S ribosomal protein rsm22</fullName>
    </recommendedName>
</protein>
<sequence>MSLDIWPPVSSHELKTQIQETQNRELDWFITEVLAVCTELKHGLEDCYALLAPIEPGTTLVMSTPRNERVKGTITRIGTRIVKGSLNIQLRTVPAQTLTVSSTNPIHIPALDGVFTHLTQSIDLLGIILSEKKPDAAALSSTLSVLAEALSESTALLKGPAGLIDSDPKWQTGSCPAHHFSPAIGPSLSVFVGIQDSCIVLSLRALEEANAPVNFGLKLGLAIGTVRRLEHDEMDVTFRYDPKGDGSTDLQSSNQRRLPKQPTSAKPANGMDVYVREKVRVESADASLISLFAKLGYLSHSLGQARRNLAAVMGTEYQA</sequence>
<gene>
    <name evidence="2" type="ORF">VHEMI06547</name>
</gene>
<dbReference type="GO" id="GO:0043291">
    <property type="term" value="C:RAVE complex"/>
    <property type="evidence" value="ECO:0007669"/>
    <property type="project" value="TreeGrafter"/>
</dbReference>
<dbReference type="InterPro" id="IPR028241">
    <property type="entry name" value="RAVE2/Rogdi"/>
</dbReference>
<evidence type="ECO:0000313" key="3">
    <source>
        <dbReference type="Proteomes" id="UP000039046"/>
    </source>
</evidence>
<dbReference type="Pfam" id="PF10259">
    <property type="entry name" value="Rogdi_lz"/>
    <property type="match status" value="1"/>
</dbReference>
<proteinExistence type="predicted"/>
<dbReference type="Proteomes" id="UP000039046">
    <property type="component" value="Unassembled WGS sequence"/>
</dbReference>
<dbReference type="AlphaFoldDB" id="A0A0A1TLA4"/>
<dbReference type="PANTHER" id="PTHR13618:SF1">
    <property type="entry name" value="PROTEIN ROGDI HOMOLOG"/>
    <property type="match status" value="1"/>
</dbReference>
<name>A0A0A1TLA4_9HYPO</name>
<evidence type="ECO:0000313" key="2">
    <source>
        <dbReference type="EMBL" id="CEJ90787.1"/>
    </source>
</evidence>
<keyword evidence="3" id="KW-1185">Reference proteome</keyword>
<feature type="compositionally biased region" description="Polar residues" evidence="1">
    <location>
        <begin position="248"/>
        <end position="266"/>
    </location>
</feature>
<dbReference type="PANTHER" id="PTHR13618">
    <property type="entry name" value="LEUCINE ZIPPER CONTAINING TRANSCRIPTION FACTOR LZF1"/>
    <property type="match status" value="1"/>
</dbReference>
<organism evidence="2 3">
    <name type="scientific">[Torrubiella] hemipterigena</name>
    <dbReference type="NCBI Taxonomy" id="1531966"/>
    <lineage>
        <taxon>Eukaryota</taxon>
        <taxon>Fungi</taxon>
        <taxon>Dikarya</taxon>
        <taxon>Ascomycota</taxon>
        <taxon>Pezizomycotina</taxon>
        <taxon>Sordariomycetes</taxon>
        <taxon>Hypocreomycetidae</taxon>
        <taxon>Hypocreales</taxon>
        <taxon>Clavicipitaceae</taxon>
        <taxon>Clavicipitaceae incertae sedis</taxon>
        <taxon>'Torrubiella' clade</taxon>
    </lineage>
</organism>
<accession>A0A0A1TLA4</accession>
<dbReference type="HOGENOM" id="CLU_043442_0_0_1"/>
<evidence type="ECO:0008006" key="4">
    <source>
        <dbReference type="Google" id="ProtNLM"/>
    </source>
</evidence>
<dbReference type="OrthoDB" id="10262843at2759"/>
<evidence type="ECO:0000256" key="1">
    <source>
        <dbReference type="SAM" id="MobiDB-lite"/>
    </source>
</evidence>
<reference evidence="2 3" key="1">
    <citation type="journal article" date="2015" name="Genome Announc.">
        <title>Draft Genome Sequence and Gene Annotation of the Entomopathogenic Fungus Verticillium hemipterigenum.</title>
        <authorList>
            <person name="Horn F."/>
            <person name="Habel A."/>
            <person name="Scharf D.H."/>
            <person name="Dworschak J."/>
            <person name="Brakhage A.A."/>
            <person name="Guthke R."/>
            <person name="Hertweck C."/>
            <person name="Linde J."/>
        </authorList>
    </citation>
    <scope>NUCLEOTIDE SEQUENCE [LARGE SCALE GENOMIC DNA]</scope>
</reference>
<dbReference type="STRING" id="1531966.A0A0A1TLA4"/>
<dbReference type="EMBL" id="CDHN01000003">
    <property type="protein sequence ID" value="CEJ90787.1"/>
    <property type="molecule type" value="Genomic_DNA"/>
</dbReference>
<feature type="region of interest" description="Disordered" evidence="1">
    <location>
        <begin position="238"/>
        <end position="269"/>
    </location>
</feature>